<proteinExistence type="predicted"/>
<dbReference type="GeneID" id="26637523"/>
<name>A0A0N9S9D9_9CAUD</name>
<organism evidence="2 3">
    <name type="scientific">Escherichia phage SUSP2</name>
    <dbReference type="NCBI Taxonomy" id="1718669"/>
    <lineage>
        <taxon>Viruses</taxon>
        <taxon>Duplodnaviria</taxon>
        <taxon>Heunggongvirae</taxon>
        <taxon>Uroviricota</taxon>
        <taxon>Caudoviricetes</taxon>
        <taxon>Andersonviridae</taxon>
        <taxon>Ounavirinae</taxon>
        <taxon>Mooglevirus</taxon>
        <taxon>Mooglevirus susp2</taxon>
        <taxon>Suspvirus SUSP2</taxon>
    </lineage>
</organism>
<sequence length="103" mass="12104">MSKIYNTRKLQILMLCQFMYDKHNAHYCGTGFLAFGGEYTPFKKAVEMYNSQSESDKELHQLKLTYDKKHKKIVCTNNLVKPSESLKTDVSQEDFMRVLKELQ</sequence>
<accession>A0A0N9S9D9</accession>
<evidence type="ECO:0000259" key="1">
    <source>
        <dbReference type="Pfam" id="PF24116"/>
    </source>
</evidence>
<dbReference type="Pfam" id="PF24116">
    <property type="entry name" value="DUF7390"/>
    <property type="match status" value="1"/>
</dbReference>
<dbReference type="InterPro" id="IPR055814">
    <property type="entry name" value="DUF7390"/>
</dbReference>
<dbReference type="OrthoDB" id="17006at10239"/>
<dbReference type="KEGG" id="vg:26637523"/>
<reference evidence="2 3" key="1">
    <citation type="journal article" date="2017" name="MBio">
        <title>Novel 'Superspreader' Bacteriophages Promote Horizontal Gene Transfer by Transformation.</title>
        <authorList>
            <person name="Keen E.C."/>
            <person name="Bliskovsky V.V."/>
            <person name="Malagon F."/>
            <person name="Baker J.D."/>
            <person name="Prince J.S."/>
            <person name="Klaus J.S."/>
            <person name="Adhya S.L."/>
        </authorList>
    </citation>
    <scope>NUCLEOTIDE SEQUENCE [LARGE SCALE GENOMIC DNA]</scope>
</reference>
<evidence type="ECO:0000313" key="2">
    <source>
        <dbReference type="EMBL" id="ALH47101.1"/>
    </source>
</evidence>
<dbReference type="EMBL" id="KT454806">
    <property type="protein sequence ID" value="ALH47101.1"/>
    <property type="molecule type" value="Genomic_DNA"/>
</dbReference>
<dbReference type="RefSeq" id="YP_009210976.1">
    <property type="nucleotide sequence ID" value="NC_028935.2"/>
</dbReference>
<feature type="domain" description="DUF7390" evidence="1">
    <location>
        <begin position="3"/>
        <end position="82"/>
    </location>
</feature>
<dbReference type="Proteomes" id="UP000202045">
    <property type="component" value="Segment"/>
</dbReference>
<evidence type="ECO:0000313" key="3">
    <source>
        <dbReference type="Proteomes" id="UP000202045"/>
    </source>
</evidence>
<protein>
    <recommendedName>
        <fullName evidence="1">DUF7390 domain-containing protein</fullName>
    </recommendedName>
</protein>
<keyword evidence="3" id="KW-1185">Reference proteome</keyword>